<name>A0A0F2ME45_SPOSC</name>
<protein>
    <submittedName>
        <fullName evidence="2">Uncharacterized protein</fullName>
    </submittedName>
</protein>
<proteinExistence type="predicted"/>
<accession>A0A0F2ME45</accession>
<comment type="caution">
    <text evidence="2">The sequence shown here is derived from an EMBL/GenBank/DDBJ whole genome shotgun (WGS) entry which is preliminary data.</text>
</comment>
<dbReference type="EMBL" id="AXCR01000004">
    <property type="protein sequence ID" value="KJR87917.1"/>
    <property type="molecule type" value="Genomic_DNA"/>
</dbReference>
<reference evidence="2 3" key="2">
    <citation type="journal article" date="2015" name="Eukaryot. Cell">
        <title>Asexual propagation of a virulent clone complex in a human and feline outbreak of sporotrichosis.</title>
        <authorList>
            <person name="Teixeira Mde M."/>
            <person name="Rodrigues A.M."/>
            <person name="Tsui C.K."/>
            <person name="de Almeida L.G."/>
            <person name="Van Diepeningen A.D."/>
            <person name="van den Ende B.G."/>
            <person name="Fernandes G.F."/>
            <person name="Kano R."/>
            <person name="Hamelin R.C."/>
            <person name="Lopes-Bezerra L.M."/>
            <person name="Vasconcelos A.T."/>
            <person name="de Hoog S."/>
            <person name="de Camargo Z.P."/>
            <person name="Felipe M.S."/>
        </authorList>
    </citation>
    <scope>NUCLEOTIDE SEQUENCE [LARGE SCALE GENOMIC DNA]</scope>
    <source>
        <strain evidence="2 3">1099-18</strain>
    </source>
</reference>
<evidence type="ECO:0000313" key="3">
    <source>
        <dbReference type="Proteomes" id="UP000033710"/>
    </source>
</evidence>
<sequence>MASFLGRKRRDLCGLTPGAAKSTSLPMGRGEHENSKMMTGLEQHMTRLSAFLYREWGNDEADDNDLTSKEQGNWEHACLSAEHREYQQTGKKKMHGTSRKCLVACHLFISIR</sequence>
<dbReference type="KEGG" id="ssck:SPSK_08148"/>
<gene>
    <name evidence="2" type="ORF">SPSK_08148</name>
</gene>
<dbReference type="Proteomes" id="UP000033710">
    <property type="component" value="Unassembled WGS sequence"/>
</dbReference>
<reference evidence="2 3" key="1">
    <citation type="journal article" date="2014" name="BMC Genomics">
        <title>Comparative genomics of the major fungal agents of human and animal Sporotrichosis: Sporothrix schenckii and Sporothrix brasiliensis.</title>
        <authorList>
            <person name="Teixeira M.M."/>
            <person name="de Almeida L.G."/>
            <person name="Kubitschek-Barreira P."/>
            <person name="Alves F.L."/>
            <person name="Kioshima E.S."/>
            <person name="Abadio A.K."/>
            <person name="Fernandes L."/>
            <person name="Derengowski L.S."/>
            <person name="Ferreira K.S."/>
            <person name="Souza R.C."/>
            <person name="Ruiz J.C."/>
            <person name="de Andrade N.C."/>
            <person name="Paes H.C."/>
            <person name="Nicola A.M."/>
            <person name="Albuquerque P."/>
            <person name="Gerber A.L."/>
            <person name="Martins V.P."/>
            <person name="Peconick L.D."/>
            <person name="Neto A.V."/>
            <person name="Chaucanez C.B."/>
            <person name="Silva P.A."/>
            <person name="Cunha O.L."/>
            <person name="de Oliveira F.F."/>
            <person name="dos Santos T.C."/>
            <person name="Barros A.L."/>
            <person name="Soares M.A."/>
            <person name="de Oliveira L.M."/>
            <person name="Marini M.M."/>
            <person name="Villalobos-Duno H."/>
            <person name="Cunha M.M."/>
            <person name="de Hoog S."/>
            <person name="da Silveira J.F."/>
            <person name="Henrissat B."/>
            <person name="Nino-Vega G.A."/>
            <person name="Cisalpino P.S."/>
            <person name="Mora-Montes H.M."/>
            <person name="Almeida S.R."/>
            <person name="Stajich J.E."/>
            <person name="Lopes-Bezerra L.M."/>
            <person name="Vasconcelos A.T."/>
            <person name="Felipe M.S."/>
        </authorList>
    </citation>
    <scope>NUCLEOTIDE SEQUENCE [LARGE SCALE GENOMIC DNA]</scope>
    <source>
        <strain evidence="2 3">1099-18</strain>
    </source>
</reference>
<dbReference type="GeneID" id="27670066"/>
<feature type="compositionally biased region" description="Basic residues" evidence="1">
    <location>
        <begin position="1"/>
        <end position="10"/>
    </location>
</feature>
<feature type="region of interest" description="Disordered" evidence="1">
    <location>
        <begin position="1"/>
        <end position="33"/>
    </location>
</feature>
<dbReference type="RefSeq" id="XP_016590593.1">
    <property type="nucleotide sequence ID" value="XM_016734789.1"/>
</dbReference>
<evidence type="ECO:0000256" key="1">
    <source>
        <dbReference type="SAM" id="MobiDB-lite"/>
    </source>
</evidence>
<evidence type="ECO:0000313" key="2">
    <source>
        <dbReference type="EMBL" id="KJR87917.1"/>
    </source>
</evidence>
<dbReference type="VEuPathDB" id="FungiDB:SPSK_08148"/>
<dbReference type="AlphaFoldDB" id="A0A0F2ME45"/>
<organism evidence="2 3">
    <name type="scientific">Sporothrix schenckii 1099-18</name>
    <dbReference type="NCBI Taxonomy" id="1397361"/>
    <lineage>
        <taxon>Eukaryota</taxon>
        <taxon>Fungi</taxon>
        <taxon>Dikarya</taxon>
        <taxon>Ascomycota</taxon>
        <taxon>Pezizomycotina</taxon>
        <taxon>Sordariomycetes</taxon>
        <taxon>Sordariomycetidae</taxon>
        <taxon>Ophiostomatales</taxon>
        <taxon>Ophiostomataceae</taxon>
        <taxon>Sporothrix</taxon>
    </lineage>
</organism>